<evidence type="ECO:0000259" key="2">
    <source>
        <dbReference type="PROSITE" id="PS51704"/>
    </source>
</evidence>
<dbReference type="SUPFAM" id="SSF51695">
    <property type="entry name" value="PLC-like phosphodiesterases"/>
    <property type="match status" value="1"/>
</dbReference>
<dbReference type="PROSITE" id="PS51704">
    <property type="entry name" value="GP_PDE"/>
    <property type="match status" value="1"/>
</dbReference>
<evidence type="ECO:0000313" key="3">
    <source>
        <dbReference type="EMBL" id="HEX70170.1"/>
    </source>
</evidence>
<evidence type="ECO:0000256" key="1">
    <source>
        <dbReference type="SAM" id="MobiDB-lite"/>
    </source>
</evidence>
<name>A0A7C2WDB5_9BACT</name>
<protein>
    <submittedName>
        <fullName evidence="3">Glycerophosphodiester phosphodiesterase</fullName>
    </submittedName>
</protein>
<proteinExistence type="predicted"/>
<dbReference type="Gene3D" id="3.20.20.190">
    <property type="entry name" value="Phosphatidylinositol (PI) phosphodiesterase"/>
    <property type="match status" value="1"/>
</dbReference>
<reference evidence="3" key="1">
    <citation type="journal article" date="2020" name="mSystems">
        <title>Genome- and Community-Level Interaction Insights into Carbon Utilization and Element Cycling Functions of Hydrothermarchaeota in Hydrothermal Sediment.</title>
        <authorList>
            <person name="Zhou Z."/>
            <person name="Liu Y."/>
            <person name="Xu W."/>
            <person name="Pan J."/>
            <person name="Luo Z.H."/>
            <person name="Li M."/>
        </authorList>
    </citation>
    <scope>NUCLEOTIDE SEQUENCE [LARGE SCALE GENOMIC DNA]</scope>
    <source>
        <strain evidence="3">SpSt-192</strain>
    </source>
</reference>
<dbReference type="InterPro" id="IPR030395">
    <property type="entry name" value="GP_PDE_dom"/>
</dbReference>
<comment type="caution">
    <text evidence="3">The sequence shown here is derived from an EMBL/GenBank/DDBJ whole genome shotgun (WGS) entry which is preliminary data.</text>
</comment>
<feature type="region of interest" description="Disordered" evidence="1">
    <location>
        <begin position="1"/>
        <end position="50"/>
    </location>
</feature>
<organism evidence="3">
    <name type="scientific">Thermorudis sp</name>
    <dbReference type="NCBI Taxonomy" id="1969470"/>
    <lineage>
        <taxon>Bacteria</taxon>
        <taxon>Pseudomonadati</taxon>
        <taxon>Thermomicrobiota</taxon>
        <taxon>Thermomicrobia</taxon>
        <taxon>Thermomicrobia incertae sedis</taxon>
        <taxon>Thermorudis</taxon>
    </lineage>
</organism>
<accession>A0A7C2WDB5</accession>
<dbReference type="AlphaFoldDB" id="A0A7C2WDB5"/>
<sequence length="444" mass="47698">MGYETPAREPAAVGGLDGEHGKLPDETGHPPPAAATSAHPGDAGEAARHELSQRAHPPLHGVLGNGSLPRCARHPLAAAAPADRERGSGAHRARRAIADLSRSPLVDRRPRLVPAGVCLAGGVDLAASLAPRSPVLRRAGPACHEVRAGAAGRAGREILVSNPASVRRPVVIAHRGGAPREIENSAAAFRHAIAAGADALECDVRATADGVLVLIHDSEIRLESNVRLIVRQTPYSVLKDALPWLLTLEDFLSEFGGQALINLDLKGKGYEEQLAQTVRAWGHPERVFITGQRSASLRRLADMLPEATFGLSRGHMLTRWPGRLQARGTAAARWPLALQMAIGLPYARADAVALHHWMVTQRLVSWLRRAGYAVTTWTVDETREARRVVEAGVWALTTNEPDDLIPALGWSRRPAFAGCPGWREVFDRDARAGSTSSSCERCPR</sequence>
<feature type="domain" description="GP-PDE" evidence="2">
    <location>
        <begin position="169"/>
        <end position="408"/>
    </location>
</feature>
<dbReference type="GO" id="GO:0006629">
    <property type="term" value="P:lipid metabolic process"/>
    <property type="evidence" value="ECO:0007669"/>
    <property type="project" value="InterPro"/>
</dbReference>
<dbReference type="CDD" id="cd08556">
    <property type="entry name" value="GDPD"/>
    <property type="match status" value="1"/>
</dbReference>
<dbReference type="PANTHER" id="PTHR46211:SF1">
    <property type="entry name" value="GLYCEROPHOSPHODIESTER PHOSPHODIESTERASE, CYTOPLASMIC"/>
    <property type="match status" value="1"/>
</dbReference>
<feature type="compositionally biased region" description="Basic and acidic residues" evidence="1">
    <location>
        <begin position="17"/>
        <end position="28"/>
    </location>
</feature>
<dbReference type="InterPro" id="IPR017946">
    <property type="entry name" value="PLC-like_Pdiesterase_TIM-brl"/>
</dbReference>
<dbReference type="EMBL" id="DSID01000224">
    <property type="protein sequence ID" value="HEX70170.1"/>
    <property type="molecule type" value="Genomic_DNA"/>
</dbReference>
<dbReference type="PANTHER" id="PTHR46211">
    <property type="entry name" value="GLYCEROPHOSPHORYL DIESTER PHOSPHODIESTERASE"/>
    <property type="match status" value="1"/>
</dbReference>
<gene>
    <name evidence="3" type="ORF">ENP13_02870</name>
</gene>
<dbReference type="Pfam" id="PF03009">
    <property type="entry name" value="GDPD"/>
    <property type="match status" value="1"/>
</dbReference>
<dbReference type="GO" id="GO:0008081">
    <property type="term" value="F:phosphoric diester hydrolase activity"/>
    <property type="evidence" value="ECO:0007669"/>
    <property type="project" value="InterPro"/>
</dbReference>